<proteinExistence type="predicted"/>
<comment type="caution">
    <text evidence="2">The sequence shown here is derived from an EMBL/GenBank/DDBJ whole genome shotgun (WGS) entry which is preliminary data.</text>
</comment>
<evidence type="ECO:0000313" key="2">
    <source>
        <dbReference type="EMBL" id="MBO8423505.1"/>
    </source>
</evidence>
<keyword evidence="1" id="KW-0472">Membrane</keyword>
<sequence>MLGLRYRLTTDSDYYYVDNDGNWNKLTDRMVGDLIATEWWHVVMMILISTALSVIAGFIPSRIASRKDPVTCLRTE</sequence>
<keyword evidence="1" id="KW-1133">Transmembrane helix</keyword>
<evidence type="ECO:0000256" key="1">
    <source>
        <dbReference type="SAM" id="Phobius"/>
    </source>
</evidence>
<protein>
    <submittedName>
        <fullName evidence="2">Uncharacterized protein</fullName>
    </submittedName>
</protein>
<gene>
    <name evidence="2" type="ORF">IAB16_00565</name>
</gene>
<reference evidence="2" key="1">
    <citation type="submission" date="2020-10" db="EMBL/GenBank/DDBJ databases">
        <authorList>
            <person name="Gilroy R."/>
        </authorList>
    </citation>
    <scope>NUCLEOTIDE SEQUENCE</scope>
    <source>
        <strain evidence="2">517</strain>
    </source>
</reference>
<reference evidence="2" key="2">
    <citation type="journal article" date="2021" name="PeerJ">
        <title>Extensive microbial diversity within the chicken gut microbiome revealed by metagenomics and culture.</title>
        <authorList>
            <person name="Gilroy R."/>
            <person name="Ravi A."/>
            <person name="Getino M."/>
            <person name="Pursley I."/>
            <person name="Horton D.L."/>
            <person name="Alikhan N.F."/>
            <person name="Baker D."/>
            <person name="Gharbi K."/>
            <person name="Hall N."/>
            <person name="Watson M."/>
            <person name="Adriaenssens E.M."/>
            <person name="Foster-Nyarko E."/>
            <person name="Jarju S."/>
            <person name="Secka A."/>
            <person name="Antonio M."/>
            <person name="Oren A."/>
            <person name="Chaudhuri R.R."/>
            <person name="La Ragione R."/>
            <person name="Hildebrand F."/>
            <person name="Pallen M.J."/>
        </authorList>
    </citation>
    <scope>NUCLEOTIDE SEQUENCE</scope>
    <source>
        <strain evidence="2">517</strain>
    </source>
</reference>
<feature type="transmembrane region" description="Helical" evidence="1">
    <location>
        <begin position="39"/>
        <end position="59"/>
    </location>
</feature>
<dbReference type="EMBL" id="JADINF010000015">
    <property type="protein sequence ID" value="MBO8423505.1"/>
    <property type="molecule type" value="Genomic_DNA"/>
</dbReference>
<evidence type="ECO:0000313" key="3">
    <source>
        <dbReference type="Proteomes" id="UP000727857"/>
    </source>
</evidence>
<keyword evidence="1" id="KW-0812">Transmembrane</keyword>
<name>A0A940ICK6_9FIRM</name>
<organism evidence="2 3">
    <name type="scientific">Candidatus Stercoripulliclostridium pullicola</name>
    <dbReference type="NCBI Taxonomy" id="2840953"/>
    <lineage>
        <taxon>Bacteria</taxon>
        <taxon>Bacillati</taxon>
        <taxon>Bacillota</taxon>
        <taxon>Clostridia</taxon>
        <taxon>Eubacteriales</taxon>
        <taxon>Candidatus Stercoripulliclostridium</taxon>
    </lineage>
</organism>
<dbReference type="AlphaFoldDB" id="A0A940ICK6"/>
<accession>A0A940ICK6</accession>
<dbReference type="Proteomes" id="UP000727857">
    <property type="component" value="Unassembled WGS sequence"/>
</dbReference>